<dbReference type="GO" id="GO:0005829">
    <property type="term" value="C:cytosol"/>
    <property type="evidence" value="ECO:0007669"/>
    <property type="project" value="TreeGrafter"/>
</dbReference>
<dbReference type="EMBL" id="BX571662">
    <property type="protein sequence ID" value="CAE11072.1"/>
    <property type="molecule type" value="Genomic_DNA"/>
</dbReference>
<feature type="binding site" evidence="4">
    <location>
        <position position="155"/>
    </location>
    <ligand>
        <name>a divalent metal cation</name>
        <dbReference type="ChEBI" id="CHEBI:60240"/>
        <label>2</label>
    </ligand>
</feature>
<dbReference type="SUPFAM" id="SSF51556">
    <property type="entry name" value="Metallo-dependent hydrolases"/>
    <property type="match status" value="1"/>
</dbReference>
<keyword evidence="3" id="KW-0378">Hydrolase</keyword>
<accession>Q7MQR3</accession>
<dbReference type="Pfam" id="PF01026">
    <property type="entry name" value="TatD_DNase"/>
    <property type="match status" value="1"/>
</dbReference>
<dbReference type="STRING" id="273121.WS2073"/>
<feature type="binding site" evidence="4">
    <location>
        <position position="5"/>
    </location>
    <ligand>
        <name>a divalent metal cation</name>
        <dbReference type="ChEBI" id="CHEBI:60240"/>
        <label>1</label>
    </ligand>
</feature>
<feature type="binding site" evidence="4">
    <location>
        <position position="88"/>
    </location>
    <ligand>
        <name>a divalent metal cation</name>
        <dbReference type="ChEBI" id="CHEBI:60240"/>
        <label>1</label>
    </ligand>
</feature>
<organism evidence="6">
    <name type="scientific">Wolinella succinogenes (strain ATCC 29543 / DSM 1740 / CCUG 13145 / JCM 31913 / LMG 7466 / NCTC 11488 / FDC 602W)</name>
    <name type="common">Vibrio succinogenes</name>
    <dbReference type="NCBI Taxonomy" id="273121"/>
    <lineage>
        <taxon>Bacteria</taxon>
        <taxon>Pseudomonadati</taxon>
        <taxon>Campylobacterota</taxon>
        <taxon>Epsilonproteobacteria</taxon>
        <taxon>Campylobacterales</taxon>
        <taxon>Helicobacteraceae</taxon>
        <taxon>Wolinella</taxon>
    </lineage>
</organism>
<feature type="binding site" evidence="4">
    <location>
        <position position="7"/>
    </location>
    <ligand>
        <name>a divalent metal cation</name>
        <dbReference type="ChEBI" id="CHEBI:60240"/>
        <label>1</label>
    </ligand>
</feature>
<feature type="binding site" evidence="4">
    <location>
        <position position="131"/>
    </location>
    <ligand>
        <name>a divalent metal cation</name>
        <dbReference type="ChEBI" id="CHEBI:60240"/>
        <label>2</label>
    </ligand>
</feature>
<dbReference type="PANTHER" id="PTHR46124:SF2">
    <property type="entry name" value="D-AMINOACYL-TRNA DEACYLASE"/>
    <property type="match status" value="1"/>
</dbReference>
<protein>
    <submittedName>
        <fullName evidence="5">Uncharacterized protein</fullName>
    </submittedName>
</protein>
<keyword evidence="2 4" id="KW-0479">Metal-binding</keyword>
<dbReference type="NCBIfam" id="TIGR00010">
    <property type="entry name" value="YchF/TatD family DNA exonuclease"/>
    <property type="match status" value="1"/>
</dbReference>
<evidence type="ECO:0000256" key="4">
    <source>
        <dbReference type="PIRSR" id="PIRSR005902-1"/>
    </source>
</evidence>
<reference evidence="5 6" key="1">
    <citation type="journal article" date="2003" name="Proc. Natl. Acad. Sci. U.S.A.">
        <title>Complete genome sequence and analysis of Wolinella succinogenes.</title>
        <authorList>
            <person name="Baar C."/>
            <person name="Eppinger M."/>
            <person name="Raddatz G."/>
            <person name="Simon JM."/>
            <person name="Lanz C."/>
            <person name="Klimmek O."/>
            <person name="Nandakumar R."/>
            <person name="Gross R."/>
            <person name="Rosinus A."/>
            <person name="Keller H."/>
            <person name="Jagtap P."/>
            <person name="Linke B."/>
            <person name="Meyer F."/>
            <person name="Lederer H."/>
            <person name="Schuster S.C."/>
        </authorList>
    </citation>
    <scope>NUCLEOTIDE SEQUENCE [LARGE SCALE GENOMIC DNA]</scope>
    <source>
        <strain evidence="6">ATCC 29543 / DSM 1740 / CCUG 13145 / JCM 31913 / LMG 7466 / NCTC 11488 / FDC 602W</strain>
    </source>
</reference>
<comment type="similarity">
    <text evidence="1">Belongs to the metallo-dependent hydrolases superfamily. TatD-type hydrolase family.</text>
</comment>
<feature type="binding site" evidence="4">
    <location>
        <position position="204"/>
    </location>
    <ligand>
        <name>a divalent metal cation</name>
        <dbReference type="ChEBI" id="CHEBI:60240"/>
        <label>1</label>
    </ligand>
</feature>
<gene>
    <name evidence="5" type="ordered locus">WS2073</name>
</gene>
<dbReference type="PROSITE" id="PS01091">
    <property type="entry name" value="TATD_3"/>
    <property type="match status" value="1"/>
</dbReference>
<dbReference type="Proteomes" id="UP000000422">
    <property type="component" value="Chromosome"/>
</dbReference>
<dbReference type="GO" id="GO:0016788">
    <property type="term" value="F:hydrolase activity, acting on ester bonds"/>
    <property type="evidence" value="ECO:0007669"/>
    <property type="project" value="InterPro"/>
</dbReference>
<evidence type="ECO:0000256" key="1">
    <source>
        <dbReference type="ARBA" id="ARBA00009275"/>
    </source>
</evidence>
<name>Q7MQR3_WOLSU</name>
<dbReference type="FunFam" id="3.20.20.140:FF:000005">
    <property type="entry name" value="TatD family hydrolase"/>
    <property type="match status" value="1"/>
</dbReference>
<dbReference type="InterPro" id="IPR015991">
    <property type="entry name" value="TatD/YcfH-like"/>
</dbReference>
<dbReference type="InterPro" id="IPR018228">
    <property type="entry name" value="DNase_TatD-rel_CS"/>
</dbReference>
<dbReference type="Gene3D" id="3.20.20.140">
    <property type="entry name" value="Metal-dependent hydrolases"/>
    <property type="match status" value="1"/>
</dbReference>
<dbReference type="GO" id="GO:0004536">
    <property type="term" value="F:DNA nuclease activity"/>
    <property type="evidence" value="ECO:0007669"/>
    <property type="project" value="InterPro"/>
</dbReference>
<sequence>MIDTHCHLDDASYKEDIAEVIERALSLGVERFVIPGADIEDLNRAQALSERFKEVYFAAGVHPYHAKEYDEKRLVEALKHPRCIAVGECGLDYYRLEGESEEREAEKALQKEVFLRQIALAKAHQKPLIVHIREASNDSFEMLWQHKEGLRGVLHCYNADAILLGLAPQDFYYGIGGVLTFKNARRLLEVLSKIPLDRLLLETDAPYLTPHPHRGSRNEPSYIPLVAQKMAEVLGKSVEEIQKVTDENAKCLFKELAS</sequence>
<dbReference type="PANTHER" id="PTHR46124">
    <property type="entry name" value="D-AMINOACYL-TRNA DEACYLASE"/>
    <property type="match status" value="1"/>
</dbReference>
<dbReference type="KEGG" id="wsu:WS2073"/>
<evidence type="ECO:0000256" key="2">
    <source>
        <dbReference type="ARBA" id="ARBA00022723"/>
    </source>
</evidence>
<dbReference type="InterPro" id="IPR001130">
    <property type="entry name" value="TatD-like"/>
</dbReference>
<proteinExistence type="inferred from homology"/>
<dbReference type="HOGENOM" id="CLU_031506_4_0_7"/>
<evidence type="ECO:0000256" key="3">
    <source>
        <dbReference type="ARBA" id="ARBA00022801"/>
    </source>
</evidence>
<dbReference type="eggNOG" id="COG0084">
    <property type="taxonomic scope" value="Bacteria"/>
</dbReference>
<dbReference type="RefSeq" id="WP_011139854.1">
    <property type="nucleotide sequence ID" value="NC_005090.1"/>
</dbReference>
<evidence type="ECO:0000313" key="5">
    <source>
        <dbReference type="EMBL" id="CAE11072.1"/>
    </source>
</evidence>
<evidence type="ECO:0000313" key="6">
    <source>
        <dbReference type="Proteomes" id="UP000000422"/>
    </source>
</evidence>
<dbReference type="InterPro" id="IPR032466">
    <property type="entry name" value="Metal_Hydrolase"/>
</dbReference>
<dbReference type="PIRSF" id="PIRSF005902">
    <property type="entry name" value="DNase_TatD"/>
    <property type="match status" value="1"/>
</dbReference>
<keyword evidence="6" id="KW-1185">Reference proteome</keyword>
<dbReference type="AlphaFoldDB" id="Q7MQR3"/>
<dbReference type="PROSITE" id="PS01137">
    <property type="entry name" value="TATD_1"/>
    <property type="match status" value="1"/>
</dbReference>
<dbReference type="CDD" id="cd01310">
    <property type="entry name" value="TatD_DNAse"/>
    <property type="match status" value="1"/>
</dbReference>
<dbReference type="GO" id="GO:0046872">
    <property type="term" value="F:metal ion binding"/>
    <property type="evidence" value="ECO:0007669"/>
    <property type="project" value="UniProtKB-KW"/>
</dbReference>